<name>A0A1M7YEH6_9BACT</name>
<evidence type="ECO:0000256" key="1">
    <source>
        <dbReference type="SAM" id="Phobius"/>
    </source>
</evidence>
<accession>A0A1M7YEH6</accession>
<evidence type="ECO:0008006" key="4">
    <source>
        <dbReference type="Google" id="ProtNLM"/>
    </source>
</evidence>
<keyword evidence="1" id="KW-1133">Transmembrane helix</keyword>
<keyword evidence="3" id="KW-1185">Reference proteome</keyword>
<reference evidence="2 3" key="1">
    <citation type="submission" date="2016-12" db="EMBL/GenBank/DDBJ databases">
        <authorList>
            <person name="Song W.-J."/>
            <person name="Kurnit D.M."/>
        </authorList>
    </citation>
    <scope>NUCLEOTIDE SEQUENCE [LARGE SCALE GENOMIC DNA]</scope>
    <source>
        <strain evidence="2 3">DSM 18488</strain>
    </source>
</reference>
<feature type="transmembrane region" description="Helical" evidence="1">
    <location>
        <begin position="6"/>
        <end position="25"/>
    </location>
</feature>
<evidence type="ECO:0000313" key="3">
    <source>
        <dbReference type="Proteomes" id="UP000184603"/>
    </source>
</evidence>
<proteinExistence type="predicted"/>
<feature type="transmembrane region" description="Helical" evidence="1">
    <location>
        <begin position="32"/>
        <end position="54"/>
    </location>
</feature>
<keyword evidence="1" id="KW-0472">Membrane</keyword>
<evidence type="ECO:0000313" key="2">
    <source>
        <dbReference type="EMBL" id="SHO51045.1"/>
    </source>
</evidence>
<protein>
    <recommendedName>
        <fullName evidence="4">Phospholipase_D-nuclease N-terminal</fullName>
    </recommendedName>
</protein>
<sequence length="94" mass="10922">MNTFEKIYSIFAIVFAIALTVLLITRPEMRQLGILLPTSAVGLLVNVILMFIIFRDIFSRQFPSRRGRAFWTGLLLVCWPAIVVYLPLYGFRRR</sequence>
<keyword evidence="1" id="KW-0812">Transmembrane</keyword>
<dbReference type="EMBL" id="FRFE01000022">
    <property type="protein sequence ID" value="SHO51045.1"/>
    <property type="molecule type" value="Genomic_DNA"/>
</dbReference>
<gene>
    <name evidence="2" type="ORF">SAMN02745220_03792</name>
</gene>
<dbReference type="Proteomes" id="UP000184603">
    <property type="component" value="Unassembled WGS sequence"/>
</dbReference>
<feature type="transmembrane region" description="Helical" evidence="1">
    <location>
        <begin position="69"/>
        <end position="91"/>
    </location>
</feature>
<dbReference type="AlphaFoldDB" id="A0A1M7YEH6"/>
<organism evidence="2 3">
    <name type="scientific">Desulfopila aestuarii DSM 18488</name>
    <dbReference type="NCBI Taxonomy" id="1121416"/>
    <lineage>
        <taxon>Bacteria</taxon>
        <taxon>Pseudomonadati</taxon>
        <taxon>Thermodesulfobacteriota</taxon>
        <taxon>Desulfobulbia</taxon>
        <taxon>Desulfobulbales</taxon>
        <taxon>Desulfocapsaceae</taxon>
        <taxon>Desulfopila</taxon>
    </lineage>
</organism>